<protein>
    <recommendedName>
        <fullName evidence="3">Kinesin light chain</fullName>
    </recommendedName>
</protein>
<dbReference type="SUPFAM" id="SSF48452">
    <property type="entry name" value="TPR-like"/>
    <property type="match status" value="1"/>
</dbReference>
<proteinExistence type="predicted"/>
<dbReference type="PANTHER" id="PTHR46082">
    <property type="entry name" value="ATP/GTP-BINDING PROTEIN-RELATED"/>
    <property type="match status" value="1"/>
</dbReference>
<dbReference type="AlphaFoldDB" id="A0AAN4PA33"/>
<gene>
    <name evidence="1" type="ORF">ALT_0001</name>
</gene>
<sequence>MSQQPESREYLLQWAGLLYRAAWYASKSGNITDVREMASRSRKYTVKIIGAEDKEALDITAMLAKAYSLEGQWEKTEKLQVQVMETRKTKLGEDHPDTLTSMGSLASMYWNQGRWEEAEKLQVQVMETRKRRLGEDHPDTLTSMGNLAARYSKQGRWAEAERLQVQAVEARKR</sequence>
<accession>A0AAN4PA33</accession>
<dbReference type="Proteomes" id="UP000051487">
    <property type="component" value="Unassembled WGS sequence"/>
</dbReference>
<evidence type="ECO:0008006" key="3">
    <source>
        <dbReference type="Google" id="ProtNLM"/>
    </source>
</evidence>
<evidence type="ECO:0000313" key="1">
    <source>
        <dbReference type="EMBL" id="GAQ02680.1"/>
    </source>
</evidence>
<dbReference type="InterPro" id="IPR053137">
    <property type="entry name" value="NLR-like"/>
</dbReference>
<dbReference type="Pfam" id="PF13374">
    <property type="entry name" value="TPR_10"/>
    <property type="match status" value="1"/>
</dbReference>
<organism evidence="1 2">
    <name type="scientific">Aspergillus lentulus</name>
    <dbReference type="NCBI Taxonomy" id="293939"/>
    <lineage>
        <taxon>Eukaryota</taxon>
        <taxon>Fungi</taxon>
        <taxon>Dikarya</taxon>
        <taxon>Ascomycota</taxon>
        <taxon>Pezizomycotina</taxon>
        <taxon>Eurotiomycetes</taxon>
        <taxon>Eurotiomycetidae</taxon>
        <taxon>Eurotiales</taxon>
        <taxon>Aspergillaceae</taxon>
        <taxon>Aspergillus</taxon>
        <taxon>Aspergillus subgen. Fumigati</taxon>
    </lineage>
</organism>
<dbReference type="Pfam" id="PF13424">
    <property type="entry name" value="TPR_12"/>
    <property type="match status" value="1"/>
</dbReference>
<dbReference type="PANTHER" id="PTHR46082:SF11">
    <property type="entry name" value="AAA+ ATPASE DOMAIN-CONTAINING PROTEIN-RELATED"/>
    <property type="match status" value="1"/>
</dbReference>
<name>A0AAN4PA33_ASPLE</name>
<dbReference type="Gene3D" id="1.25.40.10">
    <property type="entry name" value="Tetratricopeptide repeat domain"/>
    <property type="match status" value="1"/>
</dbReference>
<dbReference type="EMBL" id="BCLY01000001">
    <property type="protein sequence ID" value="GAQ02680.1"/>
    <property type="molecule type" value="Genomic_DNA"/>
</dbReference>
<comment type="caution">
    <text evidence="1">The sequence shown here is derived from an EMBL/GenBank/DDBJ whole genome shotgun (WGS) entry which is preliminary data.</text>
</comment>
<evidence type="ECO:0000313" key="2">
    <source>
        <dbReference type="Proteomes" id="UP000051487"/>
    </source>
</evidence>
<reference evidence="1 2" key="1">
    <citation type="submission" date="2015-11" db="EMBL/GenBank/DDBJ databases">
        <title>Aspergillus lentulus strain IFM 54703T.</title>
        <authorList>
            <person name="Kusuya Y."/>
            <person name="Sakai K."/>
            <person name="Kamei K."/>
            <person name="Takahashi H."/>
            <person name="Yaguchi T."/>
        </authorList>
    </citation>
    <scope>NUCLEOTIDE SEQUENCE [LARGE SCALE GENOMIC DNA]</scope>
    <source>
        <strain evidence="1 2">IFM 54703</strain>
    </source>
</reference>
<dbReference type="InterPro" id="IPR011990">
    <property type="entry name" value="TPR-like_helical_dom_sf"/>
</dbReference>